<reference evidence="1 2" key="4">
    <citation type="journal article" date="2011" name="BMC Genomics">
        <title>RNA-Seq improves annotation of protein-coding genes in the cucumber genome.</title>
        <authorList>
            <person name="Li Z."/>
            <person name="Zhang Z."/>
            <person name="Yan P."/>
            <person name="Huang S."/>
            <person name="Fei Z."/>
            <person name="Lin K."/>
        </authorList>
    </citation>
    <scope>NUCLEOTIDE SEQUENCE [LARGE SCALE GENOMIC DNA]</scope>
    <source>
        <strain evidence="2">cv. 9930</strain>
    </source>
</reference>
<organism evidence="1 2">
    <name type="scientific">Cucumis sativus</name>
    <name type="common">Cucumber</name>
    <dbReference type="NCBI Taxonomy" id="3659"/>
    <lineage>
        <taxon>Eukaryota</taxon>
        <taxon>Viridiplantae</taxon>
        <taxon>Streptophyta</taxon>
        <taxon>Embryophyta</taxon>
        <taxon>Tracheophyta</taxon>
        <taxon>Spermatophyta</taxon>
        <taxon>Magnoliopsida</taxon>
        <taxon>eudicotyledons</taxon>
        <taxon>Gunneridae</taxon>
        <taxon>Pentapetalae</taxon>
        <taxon>rosids</taxon>
        <taxon>fabids</taxon>
        <taxon>Cucurbitales</taxon>
        <taxon>Cucurbitaceae</taxon>
        <taxon>Benincaseae</taxon>
        <taxon>Cucumis</taxon>
    </lineage>
</organism>
<evidence type="ECO:0000313" key="1">
    <source>
        <dbReference type="EMBL" id="KGN44824.1"/>
    </source>
</evidence>
<accession>A0A0A0K7E8</accession>
<dbReference type="EMBL" id="CM002928">
    <property type="protein sequence ID" value="KGN44824.1"/>
    <property type="molecule type" value="Genomic_DNA"/>
</dbReference>
<reference evidence="1 2" key="3">
    <citation type="journal article" date="2010" name="BMC Genomics">
        <title>Transcriptome sequencing and comparative analysis of cucumber flowers with different sex types.</title>
        <authorList>
            <person name="Guo S."/>
            <person name="Zheng Y."/>
            <person name="Joung J.G."/>
            <person name="Liu S."/>
            <person name="Zhang Z."/>
            <person name="Crasta O.R."/>
            <person name="Sobral B.W."/>
            <person name="Xu Y."/>
            <person name="Huang S."/>
            <person name="Fei Z."/>
        </authorList>
    </citation>
    <scope>NUCLEOTIDE SEQUENCE [LARGE SCALE GENOMIC DNA]</scope>
    <source>
        <strain evidence="2">cv. 9930</strain>
    </source>
</reference>
<name>A0A0A0K7E8_CUCSA</name>
<reference evidence="1 2" key="1">
    <citation type="journal article" date="2009" name="Nat. Genet.">
        <title>The genome of the cucumber, Cucumis sativus L.</title>
        <authorList>
            <person name="Huang S."/>
            <person name="Li R."/>
            <person name="Zhang Z."/>
            <person name="Li L."/>
            <person name="Gu X."/>
            <person name="Fan W."/>
            <person name="Lucas W.J."/>
            <person name="Wang X."/>
            <person name="Xie B."/>
            <person name="Ni P."/>
            <person name="Ren Y."/>
            <person name="Zhu H."/>
            <person name="Li J."/>
            <person name="Lin K."/>
            <person name="Jin W."/>
            <person name="Fei Z."/>
            <person name="Li G."/>
            <person name="Staub J."/>
            <person name="Kilian A."/>
            <person name="van der Vossen E.A."/>
            <person name="Wu Y."/>
            <person name="Guo J."/>
            <person name="He J."/>
            <person name="Jia Z."/>
            <person name="Ren Y."/>
            <person name="Tian G."/>
            <person name="Lu Y."/>
            <person name="Ruan J."/>
            <person name="Qian W."/>
            <person name="Wang M."/>
            <person name="Huang Q."/>
            <person name="Li B."/>
            <person name="Xuan Z."/>
            <person name="Cao J."/>
            <person name="Asan"/>
            <person name="Wu Z."/>
            <person name="Zhang J."/>
            <person name="Cai Q."/>
            <person name="Bai Y."/>
            <person name="Zhao B."/>
            <person name="Han Y."/>
            <person name="Li Y."/>
            <person name="Li X."/>
            <person name="Wang S."/>
            <person name="Shi Q."/>
            <person name="Liu S."/>
            <person name="Cho W.K."/>
            <person name="Kim J.Y."/>
            <person name="Xu Y."/>
            <person name="Heller-Uszynska K."/>
            <person name="Miao H."/>
            <person name="Cheng Z."/>
            <person name="Zhang S."/>
            <person name="Wu J."/>
            <person name="Yang Y."/>
            <person name="Kang H."/>
            <person name="Li M."/>
            <person name="Liang H."/>
            <person name="Ren X."/>
            <person name="Shi Z."/>
            <person name="Wen M."/>
            <person name="Jian M."/>
            <person name="Yang H."/>
            <person name="Zhang G."/>
            <person name="Yang Z."/>
            <person name="Chen R."/>
            <person name="Liu S."/>
            <person name="Li J."/>
            <person name="Ma L."/>
            <person name="Liu H."/>
            <person name="Zhou Y."/>
            <person name="Zhao J."/>
            <person name="Fang X."/>
            <person name="Li G."/>
            <person name="Fang L."/>
            <person name="Li Y."/>
            <person name="Liu D."/>
            <person name="Zheng H."/>
            <person name="Zhang Y."/>
            <person name="Qin N."/>
            <person name="Li Z."/>
            <person name="Yang G."/>
            <person name="Yang S."/>
            <person name="Bolund L."/>
            <person name="Kristiansen K."/>
            <person name="Zheng H."/>
            <person name="Li S."/>
            <person name="Zhang X."/>
            <person name="Yang H."/>
            <person name="Wang J."/>
            <person name="Sun R."/>
            <person name="Zhang B."/>
            <person name="Jiang S."/>
            <person name="Wang J."/>
            <person name="Du Y."/>
            <person name="Li S."/>
        </authorList>
    </citation>
    <scope>NUCLEOTIDE SEQUENCE [LARGE SCALE GENOMIC DNA]</scope>
    <source>
        <strain evidence="2">cv. 9930</strain>
    </source>
</reference>
<sequence>MVSMCILKVTCEGVNGGSDNEERESCVEIKGRNAMQVGLRRSMEWMFLVLRIHRWRRISKKADRNWKTANGRPFVGV</sequence>
<keyword evidence="2" id="KW-1185">Reference proteome</keyword>
<dbReference type="AlphaFoldDB" id="A0A0A0K7E8"/>
<dbReference type="Proteomes" id="UP000029981">
    <property type="component" value="Chromosome 7"/>
</dbReference>
<proteinExistence type="predicted"/>
<protein>
    <submittedName>
        <fullName evidence="1">Uncharacterized protein</fullName>
    </submittedName>
</protein>
<dbReference type="Gramene" id="KGN44824">
    <property type="protein sequence ID" value="KGN44824"/>
    <property type="gene ID" value="Csa_7G390045"/>
</dbReference>
<reference evidence="1 2" key="2">
    <citation type="journal article" date="2009" name="PLoS ONE">
        <title>An integrated genetic and cytogenetic map of the cucumber genome.</title>
        <authorList>
            <person name="Ren Y."/>
            <person name="Zhang Z."/>
            <person name="Liu J."/>
            <person name="Staub J.E."/>
            <person name="Han Y."/>
            <person name="Cheng Z."/>
            <person name="Li X."/>
            <person name="Lu J."/>
            <person name="Miao H."/>
            <person name="Kang H."/>
            <person name="Xie B."/>
            <person name="Gu X."/>
            <person name="Wang X."/>
            <person name="Du Y."/>
            <person name="Jin W."/>
            <person name="Huang S."/>
        </authorList>
    </citation>
    <scope>NUCLEOTIDE SEQUENCE [LARGE SCALE GENOMIC DNA]</scope>
    <source>
        <strain evidence="2">cv. 9930</strain>
    </source>
</reference>
<gene>
    <name evidence="1" type="ORF">Csa_7G390045</name>
</gene>
<evidence type="ECO:0000313" key="2">
    <source>
        <dbReference type="Proteomes" id="UP000029981"/>
    </source>
</evidence>